<dbReference type="EMBL" id="VLKO01000002">
    <property type="protein sequence ID" value="TWI02272.1"/>
    <property type="molecule type" value="Genomic_DNA"/>
</dbReference>
<dbReference type="SUPFAM" id="SSF55008">
    <property type="entry name" value="HMA, heavy metal-associated domain"/>
    <property type="match status" value="1"/>
</dbReference>
<dbReference type="Gene3D" id="3.30.70.100">
    <property type="match status" value="1"/>
</dbReference>
<keyword evidence="4" id="KW-1185">Reference proteome</keyword>
<evidence type="ECO:0000259" key="2">
    <source>
        <dbReference type="PROSITE" id="PS50846"/>
    </source>
</evidence>
<dbReference type="Pfam" id="PF00403">
    <property type="entry name" value="HMA"/>
    <property type="match status" value="1"/>
</dbReference>
<dbReference type="InterPro" id="IPR006121">
    <property type="entry name" value="HMA_dom"/>
</dbReference>
<dbReference type="Proteomes" id="UP000317519">
    <property type="component" value="Unassembled WGS sequence"/>
</dbReference>
<organism evidence="3 4">
    <name type="scientific">Flavobacterium tiangeerense</name>
    <dbReference type="NCBI Taxonomy" id="459471"/>
    <lineage>
        <taxon>Bacteria</taxon>
        <taxon>Pseudomonadati</taxon>
        <taxon>Bacteroidota</taxon>
        <taxon>Flavobacteriia</taxon>
        <taxon>Flavobacteriales</taxon>
        <taxon>Flavobacteriaceae</taxon>
        <taxon>Flavobacterium</taxon>
    </lineage>
</organism>
<evidence type="ECO:0000256" key="1">
    <source>
        <dbReference type="SAM" id="SignalP"/>
    </source>
</evidence>
<dbReference type="InterPro" id="IPR036163">
    <property type="entry name" value="HMA_dom_sf"/>
</dbReference>
<keyword evidence="1" id="KW-0732">Signal</keyword>
<feature type="chain" id="PRO_5045660677" evidence="1">
    <location>
        <begin position="25"/>
        <end position="168"/>
    </location>
</feature>
<proteinExistence type="predicted"/>
<feature type="signal peptide" evidence="1">
    <location>
        <begin position="1"/>
        <end position="24"/>
    </location>
</feature>
<evidence type="ECO:0000313" key="3">
    <source>
        <dbReference type="EMBL" id="TWI02272.1"/>
    </source>
</evidence>
<name>A0ABY3FM85_9FLAO</name>
<dbReference type="RefSeq" id="WP_144889479.1">
    <property type="nucleotide sequence ID" value="NZ_VLKO01000002.1"/>
</dbReference>
<feature type="domain" description="HMA" evidence="2">
    <location>
        <begin position="27"/>
        <end position="94"/>
    </location>
</feature>
<comment type="caution">
    <text evidence="3">The sequence shown here is derived from an EMBL/GenBank/DDBJ whole genome shotgun (WGS) entry which is preliminary data.</text>
</comment>
<evidence type="ECO:0000313" key="4">
    <source>
        <dbReference type="Proteomes" id="UP000317519"/>
    </source>
</evidence>
<dbReference type="CDD" id="cd00371">
    <property type="entry name" value="HMA"/>
    <property type="match status" value="1"/>
</dbReference>
<protein>
    <submittedName>
        <fullName evidence="3">Copper chaperone CopZ</fullName>
    </submittedName>
</protein>
<reference evidence="3 4" key="1">
    <citation type="journal article" date="2015" name="Stand. Genomic Sci.">
        <title>Genomic Encyclopedia of Bacterial and Archaeal Type Strains, Phase III: the genomes of soil and plant-associated and newly described type strains.</title>
        <authorList>
            <person name="Whitman W.B."/>
            <person name="Woyke T."/>
            <person name="Klenk H.P."/>
            <person name="Zhou Y."/>
            <person name="Lilburn T.G."/>
            <person name="Beck B.J."/>
            <person name="De Vos P."/>
            <person name="Vandamme P."/>
            <person name="Eisen J.A."/>
            <person name="Garrity G."/>
            <person name="Hugenholtz P."/>
            <person name="Kyrpides N.C."/>
        </authorList>
    </citation>
    <scope>NUCLEOTIDE SEQUENCE [LARGE SCALE GENOMIC DNA]</scope>
    <source>
        <strain evidence="3 4">CGMCC 1.6847</strain>
    </source>
</reference>
<gene>
    <name evidence="3" type="ORF">IQ05_00516</name>
</gene>
<accession>A0ABY3FM85</accession>
<dbReference type="PROSITE" id="PS50846">
    <property type="entry name" value="HMA_2"/>
    <property type="match status" value="1"/>
</dbReference>
<sequence>MFRNNLKAIMSIGLVLLCGFTSLAQMQKAEIKATGLTCSMCSNAINKQLKAMNGVANISTDLNTNSFFVAFENNNAITPKMLKDAVEKAGFFIGSLEVVLSPDDLKKKESSYIILDENVSNSTTDTKVKVYDKGYLTHKEFKKMQKTFSKVPTYALDNEEDYHIKRVL</sequence>